<evidence type="ECO:0000313" key="1">
    <source>
        <dbReference type="EMBL" id="KAJ4136315.1"/>
    </source>
</evidence>
<name>A0ABQ8RIY8_FUSEQ</name>
<evidence type="ECO:0000313" key="2">
    <source>
        <dbReference type="Proteomes" id="UP001152024"/>
    </source>
</evidence>
<proteinExistence type="predicted"/>
<keyword evidence="2" id="KW-1185">Reference proteome</keyword>
<dbReference type="EMBL" id="JAOQBH010000005">
    <property type="protein sequence ID" value="KAJ4136315.1"/>
    <property type="molecule type" value="Genomic_DNA"/>
</dbReference>
<comment type="caution">
    <text evidence="1">The sequence shown here is derived from an EMBL/GenBank/DDBJ whole genome shotgun (WGS) entry which is preliminary data.</text>
</comment>
<sequence>MISEQHLSTLPVREKLRKGIAMSLANDAAADTIPGMMENMDIQHHIDPKLTSYQFHGRGTEMVNHELTARVTDAYESMETRGRMIQHRNGGLPGARMAGARLQAVTRTANYNPFKPFTFLPTPRPNHTMIVEPSETEVEAEQRGGLTSWLESACRRFGYKTLEIDRLSFRHDFDHNELTLIERGNEFWFSPDGSYSGPMYIDTAHDGSITLYEANITCGHPSTVQKWTWFKISKPLIASRGRPREFGGVPNSVVTFAIPTANIEKVKEK</sequence>
<accession>A0ABQ8RIY8</accession>
<gene>
    <name evidence="1" type="ORF">NW768_003926</name>
</gene>
<dbReference type="Proteomes" id="UP001152024">
    <property type="component" value="Unassembled WGS sequence"/>
</dbReference>
<organism evidence="1 2">
    <name type="scientific">Fusarium equiseti</name>
    <name type="common">Fusarium scirpi</name>
    <dbReference type="NCBI Taxonomy" id="61235"/>
    <lineage>
        <taxon>Eukaryota</taxon>
        <taxon>Fungi</taxon>
        <taxon>Dikarya</taxon>
        <taxon>Ascomycota</taxon>
        <taxon>Pezizomycotina</taxon>
        <taxon>Sordariomycetes</taxon>
        <taxon>Hypocreomycetidae</taxon>
        <taxon>Hypocreales</taxon>
        <taxon>Nectriaceae</taxon>
        <taxon>Fusarium</taxon>
        <taxon>Fusarium incarnatum-equiseti species complex</taxon>
    </lineage>
</organism>
<protein>
    <submittedName>
        <fullName evidence="1">Uncharacterized protein</fullName>
    </submittedName>
</protein>
<reference evidence="1" key="1">
    <citation type="submission" date="2022-09" db="EMBL/GenBank/DDBJ databases">
        <title>Fusarium specimens isolated from Avocado Roots.</title>
        <authorList>
            <person name="Stajich J."/>
            <person name="Roper C."/>
            <person name="Heimlech-Rivalta G."/>
        </authorList>
    </citation>
    <scope>NUCLEOTIDE SEQUENCE</scope>
    <source>
        <strain evidence="1">CF00095</strain>
    </source>
</reference>